<accession>A0A0G0U990</accession>
<dbReference type="Proteomes" id="UP000034601">
    <property type="component" value="Unassembled WGS sequence"/>
</dbReference>
<dbReference type="EMBL" id="LCAB01000001">
    <property type="protein sequence ID" value="KKR83841.1"/>
    <property type="molecule type" value="Genomic_DNA"/>
</dbReference>
<dbReference type="AlphaFoldDB" id="A0A0G0U990"/>
<reference evidence="2 3" key="1">
    <citation type="journal article" date="2015" name="Nature">
        <title>rRNA introns, odd ribosomes, and small enigmatic genomes across a large radiation of phyla.</title>
        <authorList>
            <person name="Brown C.T."/>
            <person name="Hug L.A."/>
            <person name="Thomas B.C."/>
            <person name="Sharon I."/>
            <person name="Castelle C.J."/>
            <person name="Singh A."/>
            <person name="Wilkins M.J."/>
            <person name="Williams K.H."/>
            <person name="Banfield J.F."/>
        </authorList>
    </citation>
    <scope>NUCLEOTIDE SEQUENCE [LARGE SCALE GENOMIC DNA]</scope>
</reference>
<feature type="transmembrane region" description="Helical" evidence="1">
    <location>
        <begin position="14"/>
        <end position="33"/>
    </location>
</feature>
<sequence>MLGLEKFYEKYKLWLWPVFVAAAAVGIVTAVIIPQFLDYLKLREEIVVISDKSAQLAQRAQQMEAIDQVAVKEGLKVVFTVLPGDQDVSEALSSLQELVNRSGLILKSVSYASAKRPSSDKDSFQLNTTVLGPISSVKDFLINLKEGSRVFRVDAIGARFQKDGVIVESDIPISVFYTAAPIASVVALDQPVPQFTPRESQLLSKLSKIVSESLLSTTDETASVPLGKANPFE</sequence>
<evidence type="ECO:0000256" key="1">
    <source>
        <dbReference type="SAM" id="Phobius"/>
    </source>
</evidence>
<organism evidence="2 3">
    <name type="scientific">Candidatus Daviesbacteria bacterium GW2011_GWA2_40_9</name>
    <dbReference type="NCBI Taxonomy" id="1618424"/>
    <lineage>
        <taxon>Bacteria</taxon>
        <taxon>Candidatus Daviesiibacteriota</taxon>
    </lineage>
</organism>
<evidence type="ECO:0000313" key="3">
    <source>
        <dbReference type="Proteomes" id="UP000034601"/>
    </source>
</evidence>
<evidence type="ECO:0000313" key="2">
    <source>
        <dbReference type="EMBL" id="KKR83841.1"/>
    </source>
</evidence>
<dbReference type="InterPro" id="IPR014717">
    <property type="entry name" value="Transl_elong_EF1B/ribsomal_bS6"/>
</dbReference>
<keyword evidence="1" id="KW-1133">Transmembrane helix</keyword>
<dbReference type="Gene3D" id="3.30.70.60">
    <property type="match status" value="1"/>
</dbReference>
<keyword evidence="1" id="KW-0812">Transmembrane</keyword>
<protein>
    <submittedName>
        <fullName evidence="2">Uncharacterized protein</fullName>
    </submittedName>
</protein>
<proteinExistence type="predicted"/>
<gene>
    <name evidence="2" type="ORF">UU29_C0001G0061</name>
</gene>
<keyword evidence="1" id="KW-0472">Membrane</keyword>
<name>A0A0G0U990_9BACT</name>
<comment type="caution">
    <text evidence="2">The sequence shown here is derived from an EMBL/GenBank/DDBJ whole genome shotgun (WGS) entry which is preliminary data.</text>
</comment>